<feature type="compositionally biased region" description="Low complexity" evidence="2">
    <location>
        <begin position="547"/>
        <end position="561"/>
    </location>
</feature>
<organism evidence="3 4">
    <name type="scientific">Tetrapyrgos nigripes</name>
    <dbReference type="NCBI Taxonomy" id="182062"/>
    <lineage>
        <taxon>Eukaryota</taxon>
        <taxon>Fungi</taxon>
        <taxon>Dikarya</taxon>
        <taxon>Basidiomycota</taxon>
        <taxon>Agaricomycotina</taxon>
        <taxon>Agaricomycetes</taxon>
        <taxon>Agaricomycetidae</taxon>
        <taxon>Agaricales</taxon>
        <taxon>Marasmiineae</taxon>
        <taxon>Marasmiaceae</taxon>
        <taxon>Tetrapyrgos</taxon>
    </lineage>
</organism>
<feature type="compositionally biased region" description="Polar residues" evidence="2">
    <location>
        <begin position="898"/>
        <end position="913"/>
    </location>
</feature>
<dbReference type="Proteomes" id="UP000559256">
    <property type="component" value="Unassembled WGS sequence"/>
</dbReference>
<feature type="compositionally biased region" description="Basic and acidic residues" evidence="2">
    <location>
        <begin position="352"/>
        <end position="367"/>
    </location>
</feature>
<feature type="compositionally biased region" description="Low complexity" evidence="2">
    <location>
        <begin position="370"/>
        <end position="394"/>
    </location>
</feature>
<feature type="compositionally biased region" description="Low complexity" evidence="2">
    <location>
        <begin position="770"/>
        <end position="788"/>
    </location>
</feature>
<feature type="region of interest" description="Disordered" evidence="2">
    <location>
        <begin position="769"/>
        <end position="794"/>
    </location>
</feature>
<feature type="region of interest" description="Disordered" evidence="2">
    <location>
        <begin position="283"/>
        <end position="401"/>
    </location>
</feature>
<keyword evidence="4" id="KW-1185">Reference proteome</keyword>
<dbReference type="OrthoDB" id="3070390at2759"/>
<dbReference type="AlphaFoldDB" id="A0A8H5CW00"/>
<comment type="caution">
    <text evidence="3">The sequence shown here is derived from an EMBL/GenBank/DDBJ whole genome shotgun (WGS) entry which is preliminary data.</text>
</comment>
<evidence type="ECO:0000256" key="1">
    <source>
        <dbReference type="SAM" id="Coils"/>
    </source>
</evidence>
<evidence type="ECO:0000313" key="3">
    <source>
        <dbReference type="EMBL" id="KAF5349024.1"/>
    </source>
</evidence>
<feature type="region of interest" description="Disordered" evidence="2">
    <location>
        <begin position="536"/>
        <end position="561"/>
    </location>
</feature>
<dbReference type="EMBL" id="JAACJM010000083">
    <property type="protein sequence ID" value="KAF5349024.1"/>
    <property type="molecule type" value="Genomic_DNA"/>
</dbReference>
<name>A0A8H5CW00_9AGAR</name>
<accession>A0A8H5CW00</accession>
<reference evidence="3 4" key="1">
    <citation type="journal article" date="2020" name="ISME J.">
        <title>Uncovering the hidden diversity of litter-decomposition mechanisms in mushroom-forming fungi.</title>
        <authorList>
            <person name="Floudas D."/>
            <person name="Bentzer J."/>
            <person name="Ahren D."/>
            <person name="Johansson T."/>
            <person name="Persson P."/>
            <person name="Tunlid A."/>
        </authorList>
    </citation>
    <scope>NUCLEOTIDE SEQUENCE [LARGE SCALE GENOMIC DNA]</scope>
    <source>
        <strain evidence="3 4">CBS 291.85</strain>
    </source>
</reference>
<gene>
    <name evidence="3" type="ORF">D9758_012692</name>
</gene>
<feature type="compositionally biased region" description="Basic and acidic residues" evidence="2">
    <location>
        <begin position="285"/>
        <end position="304"/>
    </location>
</feature>
<proteinExistence type="predicted"/>
<feature type="region of interest" description="Disordered" evidence="2">
    <location>
        <begin position="860"/>
        <end position="927"/>
    </location>
</feature>
<evidence type="ECO:0000313" key="4">
    <source>
        <dbReference type="Proteomes" id="UP000559256"/>
    </source>
</evidence>
<keyword evidence="1" id="KW-0175">Coiled coil</keyword>
<feature type="region of interest" description="Disordered" evidence="2">
    <location>
        <begin position="143"/>
        <end position="169"/>
    </location>
</feature>
<feature type="coiled-coil region" evidence="1">
    <location>
        <begin position="1026"/>
        <end position="1060"/>
    </location>
</feature>
<protein>
    <submittedName>
        <fullName evidence="3">Uncharacterized protein</fullName>
    </submittedName>
</protein>
<sequence length="1082" mass="121943">MQKLHLLVHPGGSTFPLVAMTLIEVVIEIEYTRDAWLSLDGLPPKELAKRLRTHLNALKLPHPSEETISRKGWLNSVRFSWTKPRGSYLHKLVRDFVRDQDVPSTKVTKRQCGMYVLLPSRSRGTKLIGDNLQQGYQFEGRETSSYLGQGPTIRKYSDPPPSRISSSYPDLSKYKPKRFVELTVYVTYTRQKAEVIFGRPAFDDDPDMKRKGVASRLREDLHGLNIPNPPESSIYVDYPADTVSFSWTTEEGSPLYTFLDELIYTKRNDEAVMKARHASSIEAIRMTEDPKPPYRPRQISDPKPRSPSPCRFVSSARRHERSLSPQTSASDFKGASSLRHFFPNMKQDSPVEETRGSRPMPDLHDTESISASSSPLLQSLPLAQNQPPISSSIESPRRRRSIQRIETVQTKLLQLEQASLESIPHVDQETPVYARHCEVTIMTEDAAAPLPQSWKRKRPTFSRIETDYARFLDTEQNFKKKRAEDVEGTLYPEEVTEPEWTYQEVFDNPDEVANEMVYLSGMELPVNKNIQDDIGQSSAESADSGAPVSTTQSTSVSSLSVPPSAHQHVAIGSQSQISQLTREFWDMRRTLAALSTKAGLLQSRLRTLGVVDQYHGRSAEDIEASLSVVGRRYKEERQTCERLERLLGDVEREIKEPVIVPALLAALQPDISSARFVIRIKYSPQSRMAQWMCTGSTENIASKLRKDLEYLKLPFPPEDNTWTDNTSNSIYFAFKNLKKSSQTMITTIIKLQETDFRIKEAKRACSMLASNSSNSPQTQESQTTPTPQIRTENGQSELAAVLPLKTPSCPRAMQAEMVDSARDDSSSERSFVELLPQLKRLDMPLQSKSNEPLFVQTKMIDATGRGPSGGSTNYHSSDRSPKELTPLPVQTHDEPLQPTDSPPSITRPGNSLTDAAELDGTKAGPVGDELAHTVVHPRKRLSEPDEVSPQQTKCQKVSYTQTTSSAVIKPVKPNPNALEIASLSREFWNNRRTMTSLSSKAIVLEAKMRHMGAKDESEQKYLYASTKELEEKVFETERLLEEEHKKREQLEMLVKSVEQECENPVVVPALLAAFNLPTLHQH</sequence>
<evidence type="ECO:0000256" key="2">
    <source>
        <dbReference type="SAM" id="MobiDB-lite"/>
    </source>
</evidence>